<dbReference type="Proteomes" id="UP001597417">
    <property type="component" value="Unassembled WGS sequence"/>
</dbReference>
<evidence type="ECO:0000256" key="1">
    <source>
        <dbReference type="ARBA" id="ARBA00023002"/>
    </source>
</evidence>
<name>A0ABW5FQJ1_9PSEU</name>
<feature type="domain" description="Flavin reductase like" evidence="2">
    <location>
        <begin position="11"/>
        <end position="154"/>
    </location>
</feature>
<dbReference type="SUPFAM" id="SSF50475">
    <property type="entry name" value="FMN-binding split barrel"/>
    <property type="match status" value="1"/>
</dbReference>
<sequence length="182" mass="19202">MTGSAGFREAMGRFASGVTVVTTLDGAGLPIGCTISAFSSLSLTPPLVLFCVGRDRYSHDDLTGSARFAVNVLAESQADLALSFARFDPERFQRNSWRPGEHGIPLFTGCIASVECDTVRVLDGGDHSIVLGEVTEVHLAEGEPLIYSRGAFGGFLGPSAPGFVSEPAVAESPPEWLLSAPW</sequence>
<keyword evidence="1 3" id="KW-0560">Oxidoreductase</keyword>
<keyword evidence="4" id="KW-1185">Reference proteome</keyword>
<reference evidence="4" key="1">
    <citation type="journal article" date="2019" name="Int. J. Syst. Evol. Microbiol.">
        <title>The Global Catalogue of Microorganisms (GCM) 10K type strain sequencing project: providing services to taxonomists for standard genome sequencing and annotation.</title>
        <authorList>
            <consortium name="The Broad Institute Genomics Platform"/>
            <consortium name="The Broad Institute Genome Sequencing Center for Infectious Disease"/>
            <person name="Wu L."/>
            <person name="Ma J."/>
        </authorList>
    </citation>
    <scope>NUCLEOTIDE SEQUENCE [LARGE SCALE GENOMIC DNA]</scope>
    <source>
        <strain evidence="4">CGMCC 4.7645</strain>
    </source>
</reference>
<evidence type="ECO:0000259" key="2">
    <source>
        <dbReference type="SMART" id="SM00903"/>
    </source>
</evidence>
<gene>
    <name evidence="3" type="ORF">ACFSXZ_09105</name>
</gene>
<dbReference type="PANTHER" id="PTHR30466:SF1">
    <property type="entry name" value="FMN REDUCTASE (NADH) RUTF"/>
    <property type="match status" value="1"/>
</dbReference>
<evidence type="ECO:0000313" key="4">
    <source>
        <dbReference type="Proteomes" id="UP001597417"/>
    </source>
</evidence>
<dbReference type="InterPro" id="IPR002563">
    <property type="entry name" value="Flavin_Rdtase-like_dom"/>
</dbReference>
<dbReference type="EC" id="1.5.1.-" evidence="3"/>
<dbReference type="PANTHER" id="PTHR30466">
    <property type="entry name" value="FLAVIN REDUCTASE"/>
    <property type="match status" value="1"/>
</dbReference>
<dbReference type="EMBL" id="JBHUKR010000006">
    <property type="protein sequence ID" value="MFD2416489.1"/>
    <property type="molecule type" value="Genomic_DNA"/>
</dbReference>
<organism evidence="3 4">
    <name type="scientific">Amycolatopsis pigmentata</name>
    <dbReference type="NCBI Taxonomy" id="450801"/>
    <lineage>
        <taxon>Bacteria</taxon>
        <taxon>Bacillati</taxon>
        <taxon>Actinomycetota</taxon>
        <taxon>Actinomycetes</taxon>
        <taxon>Pseudonocardiales</taxon>
        <taxon>Pseudonocardiaceae</taxon>
        <taxon>Amycolatopsis</taxon>
    </lineage>
</organism>
<dbReference type="GO" id="GO:0016491">
    <property type="term" value="F:oxidoreductase activity"/>
    <property type="evidence" value="ECO:0007669"/>
    <property type="project" value="UniProtKB-KW"/>
</dbReference>
<dbReference type="RefSeq" id="WP_378263315.1">
    <property type="nucleotide sequence ID" value="NZ_JBHUKR010000006.1"/>
</dbReference>
<dbReference type="InterPro" id="IPR050268">
    <property type="entry name" value="NADH-dep_flavin_reductase"/>
</dbReference>
<accession>A0ABW5FQJ1</accession>
<comment type="caution">
    <text evidence="3">The sequence shown here is derived from an EMBL/GenBank/DDBJ whole genome shotgun (WGS) entry which is preliminary data.</text>
</comment>
<dbReference type="Gene3D" id="2.30.110.10">
    <property type="entry name" value="Electron Transport, Fmn-binding Protein, Chain A"/>
    <property type="match status" value="1"/>
</dbReference>
<dbReference type="SMART" id="SM00903">
    <property type="entry name" value="Flavin_Reduct"/>
    <property type="match status" value="1"/>
</dbReference>
<dbReference type="InterPro" id="IPR012349">
    <property type="entry name" value="Split_barrel_FMN-bd"/>
</dbReference>
<evidence type="ECO:0000313" key="3">
    <source>
        <dbReference type="EMBL" id="MFD2416489.1"/>
    </source>
</evidence>
<dbReference type="Pfam" id="PF01613">
    <property type="entry name" value="Flavin_Reduct"/>
    <property type="match status" value="1"/>
</dbReference>
<proteinExistence type="predicted"/>
<protein>
    <submittedName>
        <fullName evidence="3">Flavin reductase family protein</fullName>
        <ecNumber evidence="3">1.5.1.-</ecNumber>
    </submittedName>
</protein>